<gene>
    <name evidence="1" type="ORF">E0F88_24230</name>
</gene>
<organism evidence="1 2">
    <name type="scientific">Dyadobacter psychrotolerans</name>
    <dbReference type="NCBI Taxonomy" id="2541721"/>
    <lineage>
        <taxon>Bacteria</taxon>
        <taxon>Pseudomonadati</taxon>
        <taxon>Bacteroidota</taxon>
        <taxon>Cytophagia</taxon>
        <taxon>Cytophagales</taxon>
        <taxon>Spirosomataceae</taxon>
        <taxon>Dyadobacter</taxon>
    </lineage>
</organism>
<proteinExistence type="predicted"/>
<reference evidence="1 2" key="1">
    <citation type="submission" date="2019-03" db="EMBL/GenBank/DDBJ databases">
        <title>Dyadobacter AR-3-6 sp. nov., isolated from arctic soil.</title>
        <authorList>
            <person name="Chaudhary D.K."/>
        </authorList>
    </citation>
    <scope>NUCLEOTIDE SEQUENCE [LARGE SCALE GENOMIC DNA]</scope>
    <source>
        <strain evidence="1 2">AR-3-6</strain>
    </source>
</reference>
<accession>A0A4V2Z368</accession>
<dbReference type="EMBL" id="SMFL01000011">
    <property type="protein sequence ID" value="TDE11548.1"/>
    <property type="molecule type" value="Genomic_DNA"/>
</dbReference>
<name>A0A4V2Z368_9BACT</name>
<protein>
    <submittedName>
        <fullName evidence="1">Uncharacterized protein</fullName>
    </submittedName>
</protein>
<dbReference type="RefSeq" id="WP_131960881.1">
    <property type="nucleotide sequence ID" value="NZ_SMFL01000011.1"/>
</dbReference>
<sequence length="65" mass="7645">MSMISGLVKNLRELIGQSNNQEVSANHPDHLLKENRIYKIFTPVRYTPTKDSEMKLQEVRNNRNF</sequence>
<evidence type="ECO:0000313" key="2">
    <source>
        <dbReference type="Proteomes" id="UP000294850"/>
    </source>
</evidence>
<evidence type="ECO:0000313" key="1">
    <source>
        <dbReference type="EMBL" id="TDE11548.1"/>
    </source>
</evidence>
<comment type="caution">
    <text evidence="1">The sequence shown here is derived from an EMBL/GenBank/DDBJ whole genome shotgun (WGS) entry which is preliminary data.</text>
</comment>
<keyword evidence="2" id="KW-1185">Reference proteome</keyword>
<dbReference type="Proteomes" id="UP000294850">
    <property type="component" value="Unassembled WGS sequence"/>
</dbReference>
<dbReference type="AlphaFoldDB" id="A0A4V2Z368"/>